<dbReference type="RefSeq" id="WP_189493187.1">
    <property type="nucleotide sequence ID" value="NZ_BMZG01000006.1"/>
</dbReference>
<evidence type="ECO:0000259" key="1">
    <source>
        <dbReference type="Pfam" id="PF00425"/>
    </source>
</evidence>
<sequence length="625" mass="69058">MMRHLSDCSALLFDGSHADAVSRLFVGGQHSWCVTTTDGVAALHQALSEIDDATRKGADVVLSMSYDAWRAFSVADGLVLSEKPHIHDTPWLQAIQFNAPTQLSRREALDWLHRQANSATTHLCPVKSLVDEATFVEHIHTIRSLITAGDTYQVNYTFPLTSELISDTADDAALAAVYHQLAQDLRIPYGAFLMLPHSSVLSFSPELFVEMTPTALTCRPMKGTGAVADNDVENTRRAALLAADPKNRAENLMIVDLMRNDLSRLPQTSRVTVPKLFDVKRYGTVLQMTSTVKAHLTHQPSLSELFNALFPCGSITGAPKRRTIEIIDELESHQRGAYCGAIGHIEPAGNNLINATFAVPIRTIETCVQPTMNFAHLAHWQLRLSVGAGITFDSNPEDEWQESWLKAKFFTQHTQVFELIETMRVEPSSSIPLFAAHMARLTSSAKAMNWPAPDISLIHQHIHQAIDDTECPHEPFLRLRLSLTADGQINIHITKPETIAEPVYFGLAKSRTQSTNPLLIHKTTARAVYNAALSQAKSRGLFDLIFLNEKGQLTEGARSNLFIQKNGLWYTPPISCGVLAGIQRGQLITELSAQEKILHEEDLRAADQVILCNALYGSKVASLVD</sequence>
<dbReference type="InterPro" id="IPR001544">
    <property type="entry name" value="Aminotrans_IV"/>
</dbReference>
<evidence type="ECO:0000313" key="2">
    <source>
        <dbReference type="EMBL" id="GHA73734.1"/>
    </source>
</evidence>
<accession>A0A8J3FYJ6</accession>
<dbReference type="GO" id="GO:0000162">
    <property type="term" value="P:L-tryptophan biosynthetic process"/>
    <property type="evidence" value="ECO:0007669"/>
    <property type="project" value="TreeGrafter"/>
</dbReference>
<dbReference type="AlphaFoldDB" id="A0A8J3FYJ6"/>
<dbReference type="PANTHER" id="PTHR11236:SF50">
    <property type="entry name" value="AMINODEOXYCHORISMATE SYNTHASE COMPONENT 1"/>
    <property type="match status" value="1"/>
</dbReference>
<name>A0A8J3FYJ6_9BURK</name>
<protein>
    <submittedName>
        <fullName evidence="2">Aminodeoxychorismate synthase, component I</fullName>
    </submittedName>
</protein>
<keyword evidence="3" id="KW-1185">Reference proteome</keyword>
<dbReference type="InterPro" id="IPR043132">
    <property type="entry name" value="BCAT-like_C"/>
</dbReference>
<dbReference type="InterPro" id="IPR015890">
    <property type="entry name" value="Chorismate_C"/>
</dbReference>
<dbReference type="SUPFAM" id="SSF56752">
    <property type="entry name" value="D-aminoacid aminotransferase-like PLP-dependent enzymes"/>
    <property type="match status" value="1"/>
</dbReference>
<dbReference type="EMBL" id="BMZG01000006">
    <property type="protein sequence ID" value="GHA73734.1"/>
    <property type="molecule type" value="Genomic_DNA"/>
</dbReference>
<dbReference type="PRINTS" id="PR00095">
    <property type="entry name" value="ANTSNTHASEI"/>
</dbReference>
<dbReference type="GO" id="GO:0046820">
    <property type="term" value="F:4-amino-4-deoxychorismate synthase activity"/>
    <property type="evidence" value="ECO:0007669"/>
    <property type="project" value="TreeGrafter"/>
</dbReference>
<dbReference type="Pfam" id="PF01063">
    <property type="entry name" value="Aminotran_4"/>
    <property type="match status" value="1"/>
</dbReference>
<dbReference type="PANTHER" id="PTHR11236">
    <property type="entry name" value="AMINOBENZOATE/ANTHRANILATE SYNTHASE"/>
    <property type="match status" value="1"/>
</dbReference>
<gene>
    <name evidence="2" type="ORF">GCM10009007_13540</name>
</gene>
<feature type="domain" description="Chorismate-utilising enzyme C-terminal" evidence="1">
    <location>
        <begin position="132"/>
        <end position="406"/>
    </location>
</feature>
<comment type="caution">
    <text evidence="2">The sequence shown here is derived from an EMBL/GenBank/DDBJ whole genome shotgun (WGS) entry which is preliminary data.</text>
</comment>
<dbReference type="Proteomes" id="UP000614287">
    <property type="component" value="Unassembled WGS sequence"/>
</dbReference>
<dbReference type="InterPro" id="IPR036038">
    <property type="entry name" value="Aminotransferase-like"/>
</dbReference>
<dbReference type="Gene3D" id="3.30.470.10">
    <property type="match status" value="1"/>
</dbReference>
<dbReference type="InterPro" id="IPR043131">
    <property type="entry name" value="BCAT-like_N"/>
</dbReference>
<evidence type="ECO:0000313" key="3">
    <source>
        <dbReference type="Proteomes" id="UP000614287"/>
    </source>
</evidence>
<organism evidence="2 3">
    <name type="scientific">Formosimonas limnophila</name>
    <dbReference type="NCBI Taxonomy" id="1384487"/>
    <lineage>
        <taxon>Bacteria</taxon>
        <taxon>Pseudomonadati</taxon>
        <taxon>Pseudomonadota</taxon>
        <taxon>Betaproteobacteria</taxon>
        <taxon>Burkholderiales</taxon>
        <taxon>Burkholderiaceae</taxon>
        <taxon>Formosimonas</taxon>
    </lineage>
</organism>
<proteinExistence type="predicted"/>
<dbReference type="Gene3D" id="3.20.10.10">
    <property type="entry name" value="D-amino Acid Aminotransferase, subunit A, domain 2"/>
    <property type="match status" value="1"/>
</dbReference>
<dbReference type="Gene3D" id="3.60.120.10">
    <property type="entry name" value="Anthranilate synthase"/>
    <property type="match status" value="1"/>
</dbReference>
<dbReference type="SUPFAM" id="SSF56322">
    <property type="entry name" value="ADC synthase"/>
    <property type="match status" value="1"/>
</dbReference>
<reference evidence="2" key="2">
    <citation type="submission" date="2020-09" db="EMBL/GenBank/DDBJ databases">
        <authorList>
            <person name="Sun Q."/>
            <person name="Kim S."/>
        </authorList>
    </citation>
    <scope>NUCLEOTIDE SEQUENCE</scope>
    <source>
        <strain evidence="2">KCTC 32501</strain>
    </source>
</reference>
<dbReference type="InterPro" id="IPR005801">
    <property type="entry name" value="ADC_synthase"/>
</dbReference>
<dbReference type="Pfam" id="PF00425">
    <property type="entry name" value="Chorismate_bind"/>
    <property type="match status" value="1"/>
</dbReference>
<reference evidence="2" key="1">
    <citation type="journal article" date="2014" name="Int. J. Syst. Evol. Microbiol.">
        <title>Complete genome sequence of Corynebacterium casei LMG S-19264T (=DSM 44701T), isolated from a smear-ripened cheese.</title>
        <authorList>
            <consortium name="US DOE Joint Genome Institute (JGI-PGF)"/>
            <person name="Walter F."/>
            <person name="Albersmeier A."/>
            <person name="Kalinowski J."/>
            <person name="Ruckert C."/>
        </authorList>
    </citation>
    <scope>NUCLEOTIDE SEQUENCE</scope>
    <source>
        <strain evidence="2">KCTC 32501</strain>
    </source>
</reference>
<dbReference type="InterPro" id="IPR019999">
    <property type="entry name" value="Anth_synth_I-like"/>
</dbReference>